<dbReference type="AlphaFoldDB" id="A0A9X2Q1N1"/>
<dbReference type="EMBL" id="JANUAE010000004">
    <property type="protein sequence ID" value="MCS3709877.1"/>
    <property type="molecule type" value="Genomic_DNA"/>
</dbReference>
<name>A0A9X2Q1N1_9BACT</name>
<organism evidence="2 3">
    <name type="scientific">Salinibacter ruber</name>
    <dbReference type="NCBI Taxonomy" id="146919"/>
    <lineage>
        <taxon>Bacteria</taxon>
        <taxon>Pseudomonadati</taxon>
        <taxon>Rhodothermota</taxon>
        <taxon>Rhodothermia</taxon>
        <taxon>Rhodothermales</taxon>
        <taxon>Salinibacteraceae</taxon>
        <taxon>Salinibacter</taxon>
    </lineage>
</organism>
<feature type="region of interest" description="Disordered" evidence="1">
    <location>
        <begin position="44"/>
        <end position="126"/>
    </location>
</feature>
<accession>A0A9X2Q1N1</accession>
<gene>
    <name evidence="2" type="ORF">GGP61_001481</name>
</gene>
<feature type="compositionally biased region" description="Low complexity" evidence="1">
    <location>
        <begin position="93"/>
        <end position="108"/>
    </location>
</feature>
<evidence type="ECO:0000313" key="3">
    <source>
        <dbReference type="Proteomes" id="UP001155057"/>
    </source>
</evidence>
<proteinExistence type="predicted"/>
<comment type="caution">
    <text evidence="2">The sequence shown here is derived from an EMBL/GenBank/DDBJ whole genome shotgun (WGS) entry which is preliminary data.</text>
</comment>
<protein>
    <submittedName>
        <fullName evidence="2">Uncharacterized protein</fullName>
    </submittedName>
</protein>
<feature type="compositionally biased region" description="Low complexity" evidence="1">
    <location>
        <begin position="52"/>
        <end position="76"/>
    </location>
</feature>
<evidence type="ECO:0000256" key="1">
    <source>
        <dbReference type="SAM" id="MobiDB-lite"/>
    </source>
</evidence>
<evidence type="ECO:0000313" key="2">
    <source>
        <dbReference type="EMBL" id="MCS3709877.1"/>
    </source>
</evidence>
<feature type="region of interest" description="Disordered" evidence="1">
    <location>
        <begin position="1"/>
        <end position="26"/>
    </location>
</feature>
<reference evidence="2" key="1">
    <citation type="submission" date="2022-08" db="EMBL/GenBank/DDBJ databases">
        <title>Genomic Encyclopedia of Type Strains, Phase V (KMG-V): Genome sequencing to study the core and pangenomes of soil and plant-associated prokaryotes.</title>
        <authorList>
            <person name="Whitman W."/>
        </authorList>
    </citation>
    <scope>NUCLEOTIDE SEQUENCE</scope>
    <source>
        <strain evidence="2">SP3049</strain>
    </source>
</reference>
<feature type="region of interest" description="Disordered" evidence="1">
    <location>
        <begin position="259"/>
        <end position="293"/>
    </location>
</feature>
<dbReference type="Proteomes" id="UP001155057">
    <property type="component" value="Unassembled WGS sequence"/>
</dbReference>
<sequence length="557" mass="60332">MSDLSSLLTGDASDISPPPPCVSLGLSPLCTRLEQTYFLPSLHEGTPPSLWQSASASDLSSSQQSSPSRAPTSSPDCDGDSDDGNERSLGDQTSRSAPEASSSPTTSSRSRRRFPTSNIVSDPPRRIYPLPSPVSLRFSTAPVGYRDAFKRCLLQSHFTTEPLSTVFLPLLWPSLDLSPEDLARVLGHRNKWAAPLPARTSTIPPSKADPFLRFFSFLLKGFRGGIDRSQITARLTQNGLPPGDPIPIHDDLLTAFQSIVGDPPPAKHTDHPPTTQILTGPPSDEAHLPRGSAPTEGAIEFVESPTQTYSSSQAASPHSVHPTRWPEAVSHLGLSYFHRPRSITALQLLRALPAVTTADLLYLTQQSFNHPGSVLDDLRRGAKILRGHALSLRNHSSTDRTLARDFLSPLSCVRLAAFAQSLSRVDVSDLPLLVRTGLPPSSLFAIADLFHLGRLGPPFRIVPALVGISPMTLRSRAVDSRGGRLSPTESDTVVRLLVLFGTLARVFSNLPALRSWCHGERGGLRPLSLICNSPIGLSSGLLFRFRQALLSDRPSFW</sequence>